<evidence type="ECO:0000256" key="7">
    <source>
        <dbReference type="RuleBase" id="RU003792"/>
    </source>
</evidence>
<dbReference type="InterPro" id="IPR001406">
    <property type="entry name" value="PsdUridine_synth_TruA"/>
</dbReference>
<dbReference type="EMBL" id="CP034562">
    <property type="protein sequence ID" value="AZQ60836.1"/>
    <property type="molecule type" value="Genomic_DNA"/>
</dbReference>
<feature type="binding site" evidence="4 6">
    <location>
        <position position="109"/>
    </location>
    <ligand>
        <name>substrate</name>
    </ligand>
</feature>
<dbReference type="InterPro" id="IPR020095">
    <property type="entry name" value="PsdUridine_synth_TruA_C"/>
</dbReference>
<dbReference type="PANTHER" id="PTHR11142:SF0">
    <property type="entry name" value="TRNA PSEUDOURIDINE SYNTHASE-LIKE 1"/>
    <property type="match status" value="1"/>
</dbReference>
<protein>
    <recommendedName>
        <fullName evidence="4">tRNA pseudouridine synthase A</fullName>
        <ecNumber evidence="4">5.4.99.12</ecNumber>
    </recommendedName>
    <alternativeName>
        <fullName evidence="4">tRNA pseudouridine(38-40) synthase</fullName>
    </alternativeName>
    <alternativeName>
        <fullName evidence="4">tRNA pseudouridylate synthase I</fullName>
    </alternativeName>
    <alternativeName>
        <fullName evidence="4">tRNA-uridine isomerase I</fullName>
    </alternativeName>
</protein>
<dbReference type="GO" id="GO:0003723">
    <property type="term" value="F:RNA binding"/>
    <property type="evidence" value="ECO:0007669"/>
    <property type="project" value="InterPro"/>
</dbReference>
<feature type="domain" description="Pseudouridine synthase I TruA alpha/beta" evidence="8">
    <location>
        <begin position="7"/>
        <end position="90"/>
    </location>
</feature>
<dbReference type="InterPro" id="IPR020097">
    <property type="entry name" value="PsdUridine_synth_TruA_a/b_dom"/>
</dbReference>
<dbReference type="GO" id="GO:0160147">
    <property type="term" value="F:tRNA pseudouridine(38-40) synthase activity"/>
    <property type="evidence" value="ECO:0007669"/>
    <property type="project" value="UniProtKB-EC"/>
</dbReference>
<evidence type="ECO:0000256" key="2">
    <source>
        <dbReference type="ARBA" id="ARBA00022694"/>
    </source>
</evidence>
<evidence type="ECO:0000313" key="9">
    <source>
        <dbReference type="EMBL" id="AZQ60836.1"/>
    </source>
</evidence>
<dbReference type="PIRSF" id="PIRSF001430">
    <property type="entry name" value="tRNA_psdUrid_synth"/>
    <property type="match status" value="1"/>
</dbReference>
<organism evidence="9 10">
    <name type="scientific">Flammeovirga pectinis</name>
    <dbReference type="NCBI Taxonomy" id="2494373"/>
    <lineage>
        <taxon>Bacteria</taxon>
        <taxon>Pseudomonadati</taxon>
        <taxon>Bacteroidota</taxon>
        <taxon>Cytophagia</taxon>
        <taxon>Cytophagales</taxon>
        <taxon>Flammeovirgaceae</taxon>
        <taxon>Flammeovirga</taxon>
    </lineage>
</organism>
<evidence type="ECO:0000256" key="5">
    <source>
        <dbReference type="PIRSR" id="PIRSR001430-1"/>
    </source>
</evidence>
<dbReference type="EC" id="5.4.99.12" evidence="4"/>
<accession>A0A3S9NYA9</accession>
<feature type="domain" description="Pseudouridine synthase I TruA alpha/beta" evidence="8">
    <location>
        <begin position="149"/>
        <end position="243"/>
    </location>
</feature>
<dbReference type="InterPro" id="IPR020094">
    <property type="entry name" value="TruA/RsuA/RluB/E/F_N"/>
</dbReference>
<dbReference type="PANTHER" id="PTHR11142">
    <property type="entry name" value="PSEUDOURIDYLATE SYNTHASE"/>
    <property type="match status" value="1"/>
</dbReference>
<evidence type="ECO:0000256" key="4">
    <source>
        <dbReference type="HAMAP-Rule" id="MF_00171"/>
    </source>
</evidence>
<feature type="active site" description="Nucleophile" evidence="4 5">
    <location>
        <position position="51"/>
    </location>
</feature>
<comment type="subunit">
    <text evidence="4">Homodimer.</text>
</comment>
<keyword evidence="10" id="KW-1185">Reference proteome</keyword>
<reference evidence="9 10" key="1">
    <citation type="submission" date="2018-12" db="EMBL/GenBank/DDBJ databases">
        <title>Flammeovirga pectinis sp. nov., isolated from the gut of the Korean scallop, Patinopecten yessoensis.</title>
        <authorList>
            <person name="Bae J.-W."/>
            <person name="Jeong Y.-S."/>
            <person name="Kang W."/>
        </authorList>
    </citation>
    <scope>NUCLEOTIDE SEQUENCE [LARGE SCALE GENOMIC DNA]</scope>
    <source>
        <strain evidence="9 10">L12M1</strain>
    </source>
</reference>
<dbReference type="Gene3D" id="3.30.70.580">
    <property type="entry name" value="Pseudouridine synthase I, catalytic domain, N-terminal subdomain"/>
    <property type="match status" value="1"/>
</dbReference>
<dbReference type="RefSeq" id="WP_126610805.1">
    <property type="nucleotide sequence ID" value="NZ_CP034562.1"/>
</dbReference>
<dbReference type="CDD" id="cd02570">
    <property type="entry name" value="PseudoU_synth_EcTruA"/>
    <property type="match status" value="1"/>
</dbReference>
<dbReference type="Pfam" id="PF01416">
    <property type="entry name" value="PseudoU_synth_1"/>
    <property type="match status" value="2"/>
</dbReference>
<dbReference type="AlphaFoldDB" id="A0A3S9NYA9"/>
<name>A0A3S9NYA9_9BACT</name>
<dbReference type="Proteomes" id="UP000267268">
    <property type="component" value="Chromosome 1"/>
</dbReference>
<dbReference type="NCBIfam" id="TIGR00071">
    <property type="entry name" value="hisT_truA"/>
    <property type="match status" value="1"/>
</dbReference>
<dbReference type="GO" id="GO:0031119">
    <property type="term" value="P:tRNA pseudouridine synthesis"/>
    <property type="evidence" value="ECO:0007669"/>
    <property type="project" value="UniProtKB-UniRule"/>
</dbReference>
<evidence type="ECO:0000259" key="8">
    <source>
        <dbReference type="Pfam" id="PF01416"/>
    </source>
</evidence>
<dbReference type="SUPFAM" id="SSF55120">
    <property type="entry name" value="Pseudouridine synthase"/>
    <property type="match status" value="1"/>
</dbReference>
<proteinExistence type="inferred from homology"/>
<comment type="similarity">
    <text evidence="1 4 7">Belongs to the tRNA pseudouridine synthase TruA family.</text>
</comment>
<keyword evidence="2 4" id="KW-0819">tRNA processing</keyword>
<gene>
    <name evidence="4 9" type="primary">truA</name>
    <name evidence="9" type="ORF">EI427_00990</name>
</gene>
<dbReference type="InterPro" id="IPR020103">
    <property type="entry name" value="PsdUridine_synth_cat_dom_sf"/>
</dbReference>
<keyword evidence="3 4" id="KW-0413">Isomerase</keyword>
<sequence length="253" mass="29646">MRYFAEVAYLGTNYHGWQVQPNAKTVQGRLDFVLSKILRTEINTIGSGRTDTGVHCAQQYAMFDYDGDLEGQNLLHKVNSFLEHDIVVKSLWLMQNEAHARFDATKRSYRYDITLEKDPFRIDTAWSYFRTPDINKLQEAAKIIMEFDDFTAFSKRSEDVKTHICDIMQCYWVKEGVHYTFHIQANRFLRGMIRIIVGNMMEVGMGRMSLDYMRETLRSMDRQRAAKYLAPGKGLFLSEVLYPDDLFIKKIEE</sequence>
<evidence type="ECO:0000256" key="1">
    <source>
        <dbReference type="ARBA" id="ARBA00009375"/>
    </source>
</evidence>
<dbReference type="HAMAP" id="MF_00171">
    <property type="entry name" value="TruA"/>
    <property type="match status" value="1"/>
</dbReference>
<dbReference type="KEGG" id="fll:EI427_00990"/>
<comment type="caution">
    <text evidence="4">Lacks conserved residue(s) required for the propagation of feature annotation.</text>
</comment>
<evidence type="ECO:0000256" key="6">
    <source>
        <dbReference type="PIRSR" id="PIRSR001430-2"/>
    </source>
</evidence>
<dbReference type="Gene3D" id="3.30.70.660">
    <property type="entry name" value="Pseudouridine synthase I, catalytic domain, C-terminal subdomain"/>
    <property type="match status" value="1"/>
</dbReference>
<evidence type="ECO:0000313" key="10">
    <source>
        <dbReference type="Proteomes" id="UP000267268"/>
    </source>
</evidence>
<comment type="function">
    <text evidence="4">Formation of pseudouridine at positions 38, 39 and 40 in the anticodon stem and loop of transfer RNAs.</text>
</comment>
<evidence type="ECO:0000256" key="3">
    <source>
        <dbReference type="ARBA" id="ARBA00023235"/>
    </source>
</evidence>
<comment type="catalytic activity">
    <reaction evidence="4 7">
        <text>uridine(38/39/40) in tRNA = pseudouridine(38/39/40) in tRNA</text>
        <dbReference type="Rhea" id="RHEA:22376"/>
        <dbReference type="Rhea" id="RHEA-COMP:10085"/>
        <dbReference type="Rhea" id="RHEA-COMP:10087"/>
        <dbReference type="ChEBI" id="CHEBI:65314"/>
        <dbReference type="ChEBI" id="CHEBI:65315"/>
        <dbReference type="EC" id="5.4.99.12"/>
    </reaction>
</comment>
<dbReference type="OrthoDB" id="9811823at2"/>